<evidence type="ECO:0000259" key="8">
    <source>
        <dbReference type="PROSITE" id="PS50928"/>
    </source>
</evidence>
<dbReference type="InterPro" id="IPR050809">
    <property type="entry name" value="UgpAE/MalFG_permease"/>
</dbReference>
<dbReference type="PANTHER" id="PTHR43227:SF7">
    <property type="entry name" value="ARABINOOLIGOSACCHARIDES TRANSPORT SYSTEM PERMEASE PROTEIN ARAP"/>
    <property type="match status" value="1"/>
</dbReference>
<accession>A0A315YHU5</accession>
<keyword evidence="9" id="KW-0762">Sugar transport</keyword>
<feature type="transmembrane region" description="Helical" evidence="7">
    <location>
        <begin position="188"/>
        <end position="207"/>
    </location>
</feature>
<comment type="similarity">
    <text evidence="7">Belongs to the binding-protein-dependent transport system permease family.</text>
</comment>
<dbReference type="STRING" id="1265.SAMN02910280_0643"/>
<protein>
    <submittedName>
        <fullName evidence="9">Multiple sugar transport system permease protein</fullName>
    </submittedName>
</protein>
<evidence type="ECO:0000256" key="7">
    <source>
        <dbReference type="RuleBase" id="RU363032"/>
    </source>
</evidence>
<keyword evidence="2 7" id="KW-0813">Transport</keyword>
<keyword evidence="3" id="KW-1003">Cell membrane</keyword>
<keyword evidence="4 7" id="KW-0812">Transmembrane</keyword>
<organism evidence="9 10">
    <name type="scientific">Ruminococcus flavefaciens</name>
    <dbReference type="NCBI Taxonomy" id="1265"/>
    <lineage>
        <taxon>Bacteria</taxon>
        <taxon>Bacillati</taxon>
        <taxon>Bacillota</taxon>
        <taxon>Clostridia</taxon>
        <taxon>Eubacteriales</taxon>
        <taxon>Oscillospiraceae</taxon>
        <taxon>Ruminococcus</taxon>
    </lineage>
</organism>
<dbReference type="Pfam" id="PF00528">
    <property type="entry name" value="BPD_transp_1"/>
    <property type="match status" value="1"/>
</dbReference>
<dbReference type="SUPFAM" id="SSF161098">
    <property type="entry name" value="MetI-like"/>
    <property type="match status" value="1"/>
</dbReference>
<gene>
    <name evidence="9" type="ORF">IE37_02788</name>
</gene>
<dbReference type="Proteomes" id="UP000245720">
    <property type="component" value="Unassembled WGS sequence"/>
</dbReference>
<dbReference type="InterPro" id="IPR000515">
    <property type="entry name" value="MetI-like"/>
</dbReference>
<reference evidence="9 10" key="1">
    <citation type="submission" date="2018-05" db="EMBL/GenBank/DDBJ databases">
        <title>The Hungate 1000. A catalogue of reference genomes from the rumen microbiome.</title>
        <authorList>
            <person name="Kelly W."/>
        </authorList>
    </citation>
    <scope>NUCLEOTIDE SEQUENCE [LARGE SCALE GENOMIC DNA]</scope>
    <source>
        <strain evidence="9 10">SAb67</strain>
    </source>
</reference>
<evidence type="ECO:0000256" key="4">
    <source>
        <dbReference type="ARBA" id="ARBA00022692"/>
    </source>
</evidence>
<feature type="transmembrane region" description="Helical" evidence="7">
    <location>
        <begin position="121"/>
        <end position="142"/>
    </location>
</feature>
<comment type="subcellular location">
    <subcellularLocation>
        <location evidence="1 7">Cell membrane</location>
        <topology evidence="1 7">Multi-pass membrane protein</topology>
    </subcellularLocation>
</comment>
<evidence type="ECO:0000256" key="2">
    <source>
        <dbReference type="ARBA" id="ARBA00022448"/>
    </source>
</evidence>
<dbReference type="GO" id="GO:0005886">
    <property type="term" value="C:plasma membrane"/>
    <property type="evidence" value="ECO:0007669"/>
    <property type="project" value="UniProtKB-SubCell"/>
</dbReference>
<evidence type="ECO:0000256" key="1">
    <source>
        <dbReference type="ARBA" id="ARBA00004651"/>
    </source>
</evidence>
<dbReference type="PROSITE" id="PS50928">
    <property type="entry name" value="ABC_TM1"/>
    <property type="match status" value="1"/>
</dbReference>
<evidence type="ECO:0000256" key="3">
    <source>
        <dbReference type="ARBA" id="ARBA00022475"/>
    </source>
</evidence>
<name>A0A315YHU5_RUMFL</name>
<evidence type="ECO:0000313" key="10">
    <source>
        <dbReference type="Proteomes" id="UP000245720"/>
    </source>
</evidence>
<keyword evidence="6 7" id="KW-0472">Membrane</keyword>
<dbReference type="AlphaFoldDB" id="A0A315YHU5"/>
<dbReference type="InterPro" id="IPR035906">
    <property type="entry name" value="MetI-like_sf"/>
</dbReference>
<sequence length="351" mass="39674">MASGAQRRIKSISYAKYGYIFILPFFLVYFFFQLWPLINTFIVSFHGNGKTVEDWVGLQNYKDVLFGGEGRRVRVIHESFFRCLKNTVILWVGNFIPQLALSLSLAVWFTEAQLKIPGKGFFKVVMYLPNIITAASVAVLFLQLMGQSETNPGAINFLLYKMGIVKRDSASLLYHTVPFIEGVWQSRIVIMFIQTWMWFGNTMIMLMSGIQGINPSLFEAASIDGASSGQVFRKITLPLLTPIMAYTLITSMIGGLQMFDIPFLYTKTGNVKDHLKTVAVMIFQYFHAQANENKMGYAGAVSVLLFFITLALGLIAFYMTRDKDEIAKKKQRKKIAKQAKLESKQFGGISL</sequence>
<evidence type="ECO:0000313" key="9">
    <source>
        <dbReference type="EMBL" id="PWJ10754.1"/>
    </source>
</evidence>
<dbReference type="Gene3D" id="1.10.3720.10">
    <property type="entry name" value="MetI-like"/>
    <property type="match status" value="1"/>
</dbReference>
<dbReference type="CDD" id="cd06261">
    <property type="entry name" value="TM_PBP2"/>
    <property type="match status" value="1"/>
</dbReference>
<feature type="transmembrane region" description="Helical" evidence="7">
    <location>
        <begin position="88"/>
        <end position="109"/>
    </location>
</feature>
<dbReference type="EMBL" id="QGDI01000012">
    <property type="protein sequence ID" value="PWJ10754.1"/>
    <property type="molecule type" value="Genomic_DNA"/>
</dbReference>
<dbReference type="GO" id="GO:0055085">
    <property type="term" value="P:transmembrane transport"/>
    <property type="evidence" value="ECO:0007669"/>
    <property type="project" value="InterPro"/>
</dbReference>
<keyword evidence="5 7" id="KW-1133">Transmembrane helix</keyword>
<feature type="transmembrane region" description="Helical" evidence="7">
    <location>
        <begin position="297"/>
        <end position="320"/>
    </location>
</feature>
<evidence type="ECO:0000256" key="6">
    <source>
        <dbReference type="ARBA" id="ARBA00023136"/>
    </source>
</evidence>
<dbReference type="RefSeq" id="WP_109727505.1">
    <property type="nucleotide sequence ID" value="NZ_CAMOTJ010000008.1"/>
</dbReference>
<dbReference type="PANTHER" id="PTHR43227">
    <property type="entry name" value="BLL4140 PROTEIN"/>
    <property type="match status" value="1"/>
</dbReference>
<evidence type="ECO:0000256" key="5">
    <source>
        <dbReference type="ARBA" id="ARBA00022989"/>
    </source>
</evidence>
<feature type="transmembrane region" description="Helical" evidence="7">
    <location>
        <begin position="243"/>
        <end position="265"/>
    </location>
</feature>
<feature type="domain" description="ABC transmembrane type-1" evidence="8">
    <location>
        <begin position="84"/>
        <end position="316"/>
    </location>
</feature>
<comment type="caution">
    <text evidence="9">The sequence shown here is derived from an EMBL/GenBank/DDBJ whole genome shotgun (WGS) entry which is preliminary data.</text>
</comment>
<feature type="transmembrane region" description="Helical" evidence="7">
    <location>
        <begin position="17"/>
        <end position="38"/>
    </location>
</feature>
<proteinExistence type="inferred from homology"/>
<dbReference type="OrthoDB" id="9787541at2"/>